<dbReference type="Proteomes" id="UP000655868">
    <property type="component" value="Unassembled WGS sequence"/>
</dbReference>
<protein>
    <submittedName>
        <fullName evidence="1">Uncharacterized protein</fullName>
    </submittedName>
</protein>
<dbReference type="RefSeq" id="WP_199708681.1">
    <property type="nucleotide sequence ID" value="NZ_JAEMNV010000022.1"/>
</dbReference>
<organism evidence="1 2">
    <name type="scientific">Antrihabitans stalagmiti</name>
    <dbReference type="NCBI Taxonomy" id="2799499"/>
    <lineage>
        <taxon>Bacteria</taxon>
        <taxon>Bacillati</taxon>
        <taxon>Actinomycetota</taxon>
        <taxon>Actinomycetes</taxon>
        <taxon>Mycobacteriales</taxon>
        <taxon>Nocardiaceae</taxon>
        <taxon>Antrihabitans</taxon>
    </lineage>
</organism>
<keyword evidence="2" id="KW-1185">Reference proteome</keyword>
<dbReference type="EMBL" id="JAEMNV010000022">
    <property type="protein sequence ID" value="MBJ8342993.1"/>
    <property type="molecule type" value="Genomic_DNA"/>
</dbReference>
<gene>
    <name evidence="1" type="ORF">JGU71_29335</name>
</gene>
<evidence type="ECO:0000313" key="1">
    <source>
        <dbReference type="EMBL" id="MBJ8342993.1"/>
    </source>
</evidence>
<comment type="caution">
    <text evidence="1">The sequence shown here is derived from an EMBL/GenBank/DDBJ whole genome shotgun (WGS) entry which is preliminary data.</text>
</comment>
<evidence type="ECO:0000313" key="2">
    <source>
        <dbReference type="Proteomes" id="UP000655868"/>
    </source>
</evidence>
<dbReference type="AlphaFoldDB" id="A0A934U7G7"/>
<name>A0A934U7G7_9NOCA</name>
<proteinExistence type="predicted"/>
<sequence length="67" mass="7228">MDEGTCVFGAAVSVSVDEPHPANAVIMQQASSAAADVCWIVRIFMLDFLPGENTWSTISVAWAFPRI</sequence>
<reference evidence="1" key="1">
    <citation type="submission" date="2020-12" db="EMBL/GenBank/DDBJ databases">
        <title>Antrihabitans popcorni sp. nov. and Antrihabitans auranticaus sp. nov., isolated from a larva cave.</title>
        <authorList>
            <person name="Lee S.D."/>
            <person name="Kim I.S."/>
        </authorList>
    </citation>
    <scope>NUCLEOTIDE SEQUENCE</scope>
    <source>
        <strain evidence="1">YC3-6</strain>
    </source>
</reference>
<accession>A0A934U7G7</accession>